<evidence type="ECO:0000313" key="2">
    <source>
        <dbReference type="Proteomes" id="UP000216758"/>
    </source>
</evidence>
<accession>A0A256JVR4</accession>
<dbReference type="EMBL" id="NHPB01000010">
    <property type="protein sequence ID" value="OYR72713.1"/>
    <property type="molecule type" value="Genomic_DNA"/>
</dbReference>
<comment type="caution">
    <text evidence="1">The sequence shown here is derived from an EMBL/GenBank/DDBJ whole genome shotgun (WGS) entry which is preliminary data.</text>
</comment>
<sequence length="299" mass="31551">MTGAGAATAAYTVEPSYGDGPAADPAWTQVGLNVSLTDLSIEQALQRARHPDDPTPAGSREGEWEGAVGVGFDLTDDNFHELVFADGGTALPNSFMSVPSATWYFGVDLPDGSTDARTPVGTVVIDATIEYNRGENIRVELTMLYGDEPDDITAPGTIQKPSVDDIYTYHGTGLTVDGTAQALLQSASLSLSNLASLRRGQDRKPYDAVTGAIEPSLSTDAIYTEKDQNTLSYGSTSGGNIEIVGAVDGSLSFENGQGDSIEYALSGLQPNTYNWADLITADTNLTEPIDYHVADVEVV</sequence>
<name>A0A256JVR4_HALEZ</name>
<gene>
    <name evidence="1" type="ORF">DJ78_02000</name>
</gene>
<dbReference type="InterPro" id="IPR044000">
    <property type="entry name" value="Phage_tube_2"/>
</dbReference>
<dbReference type="OrthoDB" id="346267at2157"/>
<reference evidence="1 2" key="1">
    <citation type="journal article" date="2014" name="Front. Microbiol.">
        <title>Population and genomic analysis of the genus Halorubrum.</title>
        <authorList>
            <person name="Fullmer M.S."/>
            <person name="Soucy S.M."/>
            <person name="Swithers K.S."/>
            <person name="Makkay A.M."/>
            <person name="Wheeler R."/>
            <person name="Ventosa A."/>
            <person name="Gogarten J.P."/>
            <person name="Papke R.T."/>
        </authorList>
    </citation>
    <scope>NUCLEOTIDE SEQUENCE [LARGE SCALE GENOMIC DNA]</scope>
    <source>
        <strain evidence="1 2">G37</strain>
    </source>
</reference>
<evidence type="ECO:0000313" key="1">
    <source>
        <dbReference type="EMBL" id="OYR72713.1"/>
    </source>
</evidence>
<dbReference type="RefSeq" id="WP_094582461.1">
    <property type="nucleotide sequence ID" value="NZ_NHPB01000010.1"/>
</dbReference>
<protein>
    <submittedName>
        <fullName evidence="1">Uncharacterized protein</fullName>
    </submittedName>
</protein>
<proteinExistence type="predicted"/>
<dbReference type="AlphaFoldDB" id="A0A256JVR4"/>
<dbReference type="Proteomes" id="UP000216758">
    <property type="component" value="Unassembled WGS sequence"/>
</dbReference>
<organism evidence="1 2">
    <name type="scientific">Halorubrum ezzemoulense</name>
    <name type="common">Halorubrum chaoviator</name>
    <dbReference type="NCBI Taxonomy" id="337243"/>
    <lineage>
        <taxon>Archaea</taxon>
        <taxon>Methanobacteriati</taxon>
        <taxon>Methanobacteriota</taxon>
        <taxon>Stenosarchaea group</taxon>
        <taxon>Halobacteria</taxon>
        <taxon>Halobacteriales</taxon>
        <taxon>Haloferacaceae</taxon>
        <taxon>Halorubrum</taxon>
    </lineage>
</organism>
<dbReference type="Pfam" id="PF18906">
    <property type="entry name" value="Phage_tube_2"/>
    <property type="match status" value="1"/>
</dbReference>